<keyword evidence="2" id="KW-0378">Hydrolase</keyword>
<dbReference type="Gene3D" id="2.30.40.10">
    <property type="entry name" value="Urease, subunit C, domain 1"/>
    <property type="match status" value="1"/>
</dbReference>
<dbReference type="SUPFAM" id="SSF51338">
    <property type="entry name" value="Composite domain of metallo-dependent hydrolases"/>
    <property type="match status" value="1"/>
</dbReference>
<dbReference type="EC" id="3.5.1.81" evidence="2"/>
<evidence type="ECO:0000313" key="3">
    <source>
        <dbReference type="Proteomes" id="UP001183817"/>
    </source>
</evidence>
<dbReference type="InterPro" id="IPR013108">
    <property type="entry name" value="Amidohydro_3"/>
</dbReference>
<comment type="caution">
    <text evidence="2">The sequence shown here is derived from an EMBL/GenBank/DDBJ whole genome shotgun (WGS) entry which is preliminary data.</text>
</comment>
<dbReference type="Gene3D" id="3.20.20.140">
    <property type="entry name" value="Metal-dependent hydrolases"/>
    <property type="match status" value="1"/>
</dbReference>
<evidence type="ECO:0000313" key="2">
    <source>
        <dbReference type="EMBL" id="MDR7359197.1"/>
    </source>
</evidence>
<dbReference type="SUPFAM" id="SSF51556">
    <property type="entry name" value="Metallo-dependent hydrolases"/>
    <property type="match status" value="1"/>
</dbReference>
<protein>
    <submittedName>
        <fullName evidence="2">N-acyl-D-amino-acid deacylase</fullName>
        <ecNumber evidence="2">3.5.1.81</ecNumber>
    </submittedName>
</protein>
<dbReference type="InterPro" id="IPR050378">
    <property type="entry name" value="Metallo-dep_Hydrolases_sf"/>
</dbReference>
<dbReference type="InterPro" id="IPR023100">
    <property type="entry name" value="D-aminoacylase_insert_dom_sf"/>
</dbReference>
<dbReference type="Proteomes" id="UP001183817">
    <property type="component" value="Unassembled WGS sequence"/>
</dbReference>
<proteinExistence type="predicted"/>
<dbReference type="EMBL" id="JAVDYI010000001">
    <property type="protein sequence ID" value="MDR7359197.1"/>
    <property type="molecule type" value="Genomic_DNA"/>
</dbReference>
<dbReference type="PANTHER" id="PTHR11647:SF1">
    <property type="entry name" value="COLLAPSIN RESPONSE MEDIATOR PROTEIN"/>
    <property type="match status" value="1"/>
</dbReference>
<dbReference type="GO" id="GO:0047420">
    <property type="term" value="F:N-acyl-D-amino-acid deacylase activity"/>
    <property type="evidence" value="ECO:0007669"/>
    <property type="project" value="UniProtKB-EC"/>
</dbReference>
<feature type="domain" description="Amidohydrolase 3" evidence="1">
    <location>
        <begin position="52"/>
        <end position="493"/>
    </location>
</feature>
<accession>A0ABU2BKN4</accession>
<dbReference type="Gene3D" id="3.30.1490.130">
    <property type="entry name" value="D-aminoacylase. Domain 3"/>
    <property type="match status" value="1"/>
</dbReference>
<dbReference type="Pfam" id="PF07969">
    <property type="entry name" value="Amidohydro_3"/>
    <property type="match status" value="1"/>
</dbReference>
<gene>
    <name evidence="2" type="ORF">J2S64_002888</name>
</gene>
<dbReference type="RefSeq" id="WP_310291521.1">
    <property type="nucleotide sequence ID" value="NZ_BAAAWO010000001.1"/>
</dbReference>
<dbReference type="InterPro" id="IPR011059">
    <property type="entry name" value="Metal-dep_hydrolase_composite"/>
</dbReference>
<organism evidence="2 3">
    <name type="scientific">Paeniglutamicibacter sulfureus</name>
    <dbReference type="NCBI Taxonomy" id="43666"/>
    <lineage>
        <taxon>Bacteria</taxon>
        <taxon>Bacillati</taxon>
        <taxon>Actinomycetota</taxon>
        <taxon>Actinomycetes</taxon>
        <taxon>Micrococcales</taxon>
        <taxon>Micrococcaceae</taxon>
        <taxon>Paeniglutamicibacter</taxon>
    </lineage>
</organism>
<name>A0ABU2BKN4_9MICC</name>
<reference evidence="2 3" key="1">
    <citation type="submission" date="2023-07" db="EMBL/GenBank/DDBJ databases">
        <title>Sequencing the genomes of 1000 actinobacteria strains.</title>
        <authorList>
            <person name="Klenk H.-P."/>
        </authorList>
    </citation>
    <scope>NUCLEOTIDE SEQUENCE [LARGE SCALE GENOMIC DNA]</scope>
    <source>
        <strain evidence="2 3">DSM 20167</strain>
    </source>
</reference>
<sequence>MRPLPVRTAITRTRIIDGSGSAEYAGDVVLEDGLISRILPAGAFIEDGDTLVIDGSGLVTCPGFIDMHGRSEPTQPTGPAHHAALTQGVTTFVLGQEKLSPAPHVEAPESRAPLDWPSVGQYLDRIDEGTGANVACLVPLGTVRAVAMRGVEGASVAEMIAAQAKAIADALEQGAVGMSSGPEHDPEPRATAAELEALGTAIAACGGYWSPEHDPHHGTVLEAVAGSIAVAARTEVSLQLAHLRMDAGASPGTVAELLDMLDAALDAGVDLGCDSHPYLEVPGLLSSLLPSWAREGHTADILARFDDADAVARIRAEVQADPNIDWKAVRIASVGSARLSMLVGQDITRIAAIQSTDVVTTFLRILGADELATGILHRTGNEENLRAIMGHRSHSGSGPGVPVAAAHPGTWGAFPRFMAQYAGEAGPMDMPGMIHQLTGRPAARLGLVGRGLLAEGNAADVLVFSPDVIIDRATFADPWQPAAGIQHVFVNGVAAVSEHLPTSALAGRALRRSAKGRTQST</sequence>
<keyword evidence="3" id="KW-1185">Reference proteome</keyword>
<dbReference type="InterPro" id="IPR032466">
    <property type="entry name" value="Metal_Hydrolase"/>
</dbReference>
<dbReference type="PANTHER" id="PTHR11647">
    <property type="entry name" value="HYDRANTOINASE/DIHYDROPYRIMIDINASE FAMILY MEMBER"/>
    <property type="match status" value="1"/>
</dbReference>
<evidence type="ECO:0000259" key="1">
    <source>
        <dbReference type="Pfam" id="PF07969"/>
    </source>
</evidence>